<feature type="binding site" evidence="5">
    <location>
        <begin position="11"/>
        <end position="16"/>
    </location>
    <ligand>
        <name>ATP</name>
        <dbReference type="ChEBI" id="CHEBI:30616"/>
    </ligand>
</feature>
<accession>A0ABU5ZUK2</accession>
<keyword evidence="8" id="KW-1185">Reference proteome</keyword>
<keyword evidence="4 5" id="KW-0173">Coenzyme A biosynthesis</keyword>
<keyword evidence="3 5" id="KW-0067">ATP-binding</keyword>
<evidence type="ECO:0000256" key="5">
    <source>
        <dbReference type="HAMAP-Rule" id="MF_00376"/>
    </source>
</evidence>
<evidence type="ECO:0000256" key="6">
    <source>
        <dbReference type="NCBIfam" id="TIGR00152"/>
    </source>
</evidence>
<dbReference type="RefSeq" id="WP_324179597.1">
    <property type="nucleotide sequence ID" value="NZ_BAABAW010000021.1"/>
</dbReference>
<evidence type="ECO:0000313" key="7">
    <source>
        <dbReference type="EMBL" id="MEB3345565.1"/>
    </source>
</evidence>
<keyword evidence="5" id="KW-0963">Cytoplasm</keyword>
<dbReference type="EC" id="2.7.1.24" evidence="5 6"/>
<comment type="caution">
    <text evidence="7">The sequence shown here is derived from an EMBL/GenBank/DDBJ whole genome shotgun (WGS) entry which is preliminary data.</text>
</comment>
<dbReference type="NCBIfam" id="TIGR00152">
    <property type="entry name" value="dephospho-CoA kinase"/>
    <property type="match status" value="1"/>
</dbReference>
<protein>
    <recommendedName>
        <fullName evidence="5 6">Dephospho-CoA kinase</fullName>
        <ecNumber evidence="5 6">2.7.1.24</ecNumber>
    </recommendedName>
    <alternativeName>
        <fullName evidence="5">Dephosphocoenzyme A kinase</fullName>
    </alternativeName>
</protein>
<gene>
    <name evidence="5 7" type="primary">coaE</name>
    <name evidence="7" type="ORF">U6A24_08850</name>
</gene>
<sequence>MKVVGLTGGIGSGKSTVAKMFDKLGVAVYIADDEAKKLMNTDASVQGQIIELLGEDSYKDGILNRNYIAEIVFKDKSKLEGLNAIVHPAVASHFNEWKNKQTGEYVVKEAAILFENDGYKYCDYTILVVAPLEIRIERVLKRDAITREQVLSRTNNQWEDSRKIPLADFIIHNTNLEETENQVSEIHARILS</sequence>
<keyword evidence="5 7" id="KW-0418">Kinase</keyword>
<evidence type="ECO:0000256" key="4">
    <source>
        <dbReference type="ARBA" id="ARBA00022993"/>
    </source>
</evidence>
<dbReference type="PROSITE" id="PS51219">
    <property type="entry name" value="DPCK"/>
    <property type="match status" value="1"/>
</dbReference>
<evidence type="ECO:0000313" key="8">
    <source>
        <dbReference type="Proteomes" id="UP001327027"/>
    </source>
</evidence>
<comment type="pathway">
    <text evidence="5">Cofactor biosynthesis; coenzyme A biosynthesis; CoA from (R)-pantothenate: step 5/5.</text>
</comment>
<dbReference type="EMBL" id="JAYKLX010000004">
    <property type="protein sequence ID" value="MEB3345565.1"/>
    <property type="molecule type" value="Genomic_DNA"/>
</dbReference>
<comment type="catalytic activity">
    <reaction evidence="5">
        <text>3'-dephospho-CoA + ATP = ADP + CoA + H(+)</text>
        <dbReference type="Rhea" id="RHEA:18245"/>
        <dbReference type="ChEBI" id="CHEBI:15378"/>
        <dbReference type="ChEBI" id="CHEBI:30616"/>
        <dbReference type="ChEBI" id="CHEBI:57287"/>
        <dbReference type="ChEBI" id="CHEBI:57328"/>
        <dbReference type="ChEBI" id="CHEBI:456216"/>
        <dbReference type="EC" id="2.7.1.24"/>
    </reaction>
</comment>
<organism evidence="7 8">
    <name type="scientific">Aquimarina gracilis</name>
    <dbReference type="NCBI Taxonomy" id="874422"/>
    <lineage>
        <taxon>Bacteria</taxon>
        <taxon>Pseudomonadati</taxon>
        <taxon>Bacteroidota</taxon>
        <taxon>Flavobacteriia</taxon>
        <taxon>Flavobacteriales</taxon>
        <taxon>Flavobacteriaceae</taxon>
        <taxon>Aquimarina</taxon>
    </lineage>
</organism>
<keyword evidence="2 5" id="KW-0547">Nucleotide-binding</keyword>
<comment type="similarity">
    <text evidence="1 5">Belongs to the CoaE family.</text>
</comment>
<evidence type="ECO:0000256" key="1">
    <source>
        <dbReference type="ARBA" id="ARBA00009018"/>
    </source>
</evidence>
<dbReference type="Pfam" id="PF01121">
    <property type="entry name" value="CoaE"/>
    <property type="match status" value="1"/>
</dbReference>
<proteinExistence type="inferred from homology"/>
<comment type="function">
    <text evidence="5">Catalyzes the phosphorylation of the 3'-hydroxyl group of dephosphocoenzyme A to form coenzyme A.</text>
</comment>
<reference evidence="7 8" key="1">
    <citation type="journal article" date="2013" name="Int. J. Syst. Evol. Microbiol.">
        <title>Aquimarina gracilis sp. nov., isolated from the gut microflora of a mussel, Mytilus coruscus, and emended description of Aquimarina spongiae.</title>
        <authorList>
            <person name="Park S.C."/>
            <person name="Choe H.N."/>
            <person name="Baik K.S."/>
            <person name="Seong C.N."/>
        </authorList>
    </citation>
    <scope>NUCLEOTIDE SEQUENCE [LARGE SCALE GENOMIC DNA]</scope>
    <source>
        <strain evidence="7 8">PSC32</strain>
    </source>
</reference>
<dbReference type="CDD" id="cd02022">
    <property type="entry name" value="DPCK"/>
    <property type="match status" value="1"/>
</dbReference>
<dbReference type="InterPro" id="IPR001977">
    <property type="entry name" value="Depp_CoAkinase"/>
</dbReference>
<dbReference type="GO" id="GO:0004140">
    <property type="term" value="F:dephospho-CoA kinase activity"/>
    <property type="evidence" value="ECO:0007669"/>
    <property type="project" value="UniProtKB-EC"/>
</dbReference>
<dbReference type="InterPro" id="IPR027417">
    <property type="entry name" value="P-loop_NTPase"/>
</dbReference>
<evidence type="ECO:0000256" key="2">
    <source>
        <dbReference type="ARBA" id="ARBA00022741"/>
    </source>
</evidence>
<comment type="subcellular location">
    <subcellularLocation>
        <location evidence="5">Cytoplasm</location>
    </subcellularLocation>
</comment>
<dbReference type="PANTHER" id="PTHR10695:SF46">
    <property type="entry name" value="BIFUNCTIONAL COENZYME A SYNTHASE-RELATED"/>
    <property type="match status" value="1"/>
</dbReference>
<dbReference type="HAMAP" id="MF_00376">
    <property type="entry name" value="Dephospho_CoA_kinase"/>
    <property type="match status" value="1"/>
</dbReference>
<dbReference type="Proteomes" id="UP001327027">
    <property type="component" value="Unassembled WGS sequence"/>
</dbReference>
<evidence type="ECO:0000256" key="3">
    <source>
        <dbReference type="ARBA" id="ARBA00022840"/>
    </source>
</evidence>
<dbReference type="SUPFAM" id="SSF52540">
    <property type="entry name" value="P-loop containing nucleoside triphosphate hydrolases"/>
    <property type="match status" value="1"/>
</dbReference>
<name>A0ABU5ZUK2_9FLAO</name>
<dbReference type="Gene3D" id="3.40.50.300">
    <property type="entry name" value="P-loop containing nucleotide triphosphate hydrolases"/>
    <property type="match status" value="1"/>
</dbReference>
<keyword evidence="5 7" id="KW-0808">Transferase</keyword>
<dbReference type="PANTHER" id="PTHR10695">
    <property type="entry name" value="DEPHOSPHO-COA KINASE-RELATED"/>
    <property type="match status" value="1"/>
</dbReference>